<dbReference type="Gene3D" id="3.40.190.10">
    <property type="entry name" value="Periplasmic binding protein-like II"/>
    <property type="match status" value="2"/>
</dbReference>
<keyword evidence="1" id="KW-0732">Signal</keyword>
<sequence>MSIPVSRRQLLSAAVLTTAALPVLSGCSDAAATEGAHLRFAWWGSSTRHEMTQQVIAAFTTEHPDITVEGLPGDFSGYFDRLATQTAAGDAPDIITLGGAYVAEYAQRGALLDLTTVTEQFDPSSWMDETALANGRVGEALYAATTGVNALSAIVNPVVFEDAGVEIPDDSWGWDDFARIAREITTATEDGVYGSAGVLSHDTIDCWARQRGESLYTAEGTLGLTRDTLTGLFELSRQMIDDQGAPPPSLITELDGVPNEQTLMGTNRAGMHLGWSSALAALADAAGSDLILLPLPGEQPTPGLWLQSSQYYSINADSAHPREAALLIDFMLNSPEAGQIVKTDRGVPANPAIREAIGDDLPRGVKVEVDYIAQLGEQTLQPLVIGPAGSTAVADITTRVLTEVAFGRITPQEAAEQWFTEAEQAIR</sequence>
<reference evidence="2" key="2">
    <citation type="journal article" date="2021" name="PeerJ">
        <title>Extensive microbial diversity within the chicken gut microbiome revealed by metagenomics and culture.</title>
        <authorList>
            <person name="Gilroy R."/>
            <person name="Ravi A."/>
            <person name="Getino M."/>
            <person name="Pursley I."/>
            <person name="Horton D.L."/>
            <person name="Alikhan N.F."/>
            <person name="Baker D."/>
            <person name="Gharbi K."/>
            <person name="Hall N."/>
            <person name="Watson M."/>
            <person name="Adriaenssens E.M."/>
            <person name="Foster-Nyarko E."/>
            <person name="Jarju S."/>
            <person name="Secka A."/>
            <person name="Antonio M."/>
            <person name="Oren A."/>
            <person name="Chaudhuri R.R."/>
            <person name="La Ragione R."/>
            <person name="Hildebrand F."/>
            <person name="Pallen M.J."/>
        </authorList>
    </citation>
    <scope>NUCLEOTIDE SEQUENCE</scope>
    <source>
        <strain evidence="2">ChiGjej1B1-24693</strain>
    </source>
</reference>
<proteinExistence type="predicted"/>
<dbReference type="InterPro" id="IPR006059">
    <property type="entry name" value="SBP"/>
</dbReference>
<dbReference type="SUPFAM" id="SSF53850">
    <property type="entry name" value="Periplasmic binding protein-like II"/>
    <property type="match status" value="1"/>
</dbReference>
<feature type="signal peptide" evidence="1">
    <location>
        <begin position="1"/>
        <end position="30"/>
    </location>
</feature>
<dbReference type="Pfam" id="PF01547">
    <property type="entry name" value="SBP_bac_1"/>
    <property type="match status" value="1"/>
</dbReference>
<reference evidence="2" key="1">
    <citation type="submission" date="2020-10" db="EMBL/GenBank/DDBJ databases">
        <authorList>
            <person name="Gilroy R."/>
        </authorList>
    </citation>
    <scope>NUCLEOTIDE SEQUENCE</scope>
    <source>
        <strain evidence="2">ChiGjej1B1-24693</strain>
    </source>
</reference>
<evidence type="ECO:0000313" key="2">
    <source>
        <dbReference type="EMBL" id="HIT76340.1"/>
    </source>
</evidence>
<accession>A0A9D1H0T9</accession>
<dbReference type="PROSITE" id="PS51318">
    <property type="entry name" value="TAT"/>
    <property type="match status" value="1"/>
</dbReference>
<organism evidence="2 3">
    <name type="scientific">Candidatus Avipropionibacterium avicola</name>
    <dbReference type="NCBI Taxonomy" id="2840701"/>
    <lineage>
        <taxon>Bacteria</taxon>
        <taxon>Bacillati</taxon>
        <taxon>Actinomycetota</taxon>
        <taxon>Actinomycetes</taxon>
        <taxon>Propionibacteriales</taxon>
        <taxon>Propionibacteriaceae</taxon>
        <taxon>Propionibacteriaceae incertae sedis</taxon>
        <taxon>Candidatus Avipropionibacterium</taxon>
    </lineage>
</organism>
<dbReference type="InterPro" id="IPR006311">
    <property type="entry name" value="TAT_signal"/>
</dbReference>
<evidence type="ECO:0000256" key="1">
    <source>
        <dbReference type="SAM" id="SignalP"/>
    </source>
</evidence>
<dbReference type="PANTHER" id="PTHR43649:SF11">
    <property type="entry name" value="ABC TRANSPORTER SUBSTRATE-BINDING PROTEIN YESO-RELATED"/>
    <property type="match status" value="1"/>
</dbReference>
<name>A0A9D1H0T9_9ACTN</name>
<dbReference type="InterPro" id="IPR050490">
    <property type="entry name" value="Bact_solute-bd_prot1"/>
</dbReference>
<protein>
    <submittedName>
        <fullName evidence="2">Carbohydrate ABC transporter substrate-binding protein</fullName>
    </submittedName>
</protein>
<dbReference type="EMBL" id="DVLP01000360">
    <property type="protein sequence ID" value="HIT76340.1"/>
    <property type="molecule type" value="Genomic_DNA"/>
</dbReference>
<comment type="caution">
    <text evidence="2">The sequence shown here is derived from an EMBL/GenBank/DDBJ whole genome shotgun (WGS) entry which is preliminary data.</text>
</comment>
<gene>
    <name evidence="2" type="ORF">IAA98_12215</name>
</gene>
<dbReference type="Proteomes" id="UP000886842">
    <property type="component" value="Unassembled WGS sequence"/>
</dbReference>
<evidence type="ECO:0000313" key="3">
    <source>
        <dbReference type="Proteomes" id="UP000886842"/>
    </source>
</evidence>
<dbReference type="PANTHER" id="PTHR43649">
    <property type="entry name" value="ARABINOSE-BINDING PROTEIN-RELATED"/>
    <property type="match status" value="1"/>
</dbReference>
<dbReference type="AlphaFoldDB" id="A0A9D1H0T9"/>
<feature type="chain" id="PRO_5038516024" evidence="1">
    <location>
        <begin position="31"/>
        <end position="427"/>
    </location>
</feature>
<dbReference type="PROSITE" id="PS51257">
    <property type="entry name" value="PROKAR_LIPOPROTEIN"/>
    <property type="match status" value="1"/>
</dbReference>